<sequence length="139" mass="13956">MGERVRRAPFRALVLVLAALWAVLAAGGTPVPAAGGGTGAASVAVAVRGPVGPPPAEARPSPVRTAPVRAEAQVRSRAEQAHVRQLPQPPLALPGVPVAGPLVPPPVPGEVVGPRRERGPPAAAHSPRSSRGPPSLHSC</sequence>
<dbReference type="EMBL" id="LFXA01000014">
    <property type="protein sequence ID" value="KNB50633.1"/>
    <property type="molecule type" value="Genomic_DNA"/>
</dbReference>
<evidence type="ECO:0000313" key="3">
    <source>
        <dbReference type="Proteomes" id="UP000037288"/>
    </source>
</evidence>
<protein>
    <submittedName>
        <fullName evidence="2">Uncharacterized protein</fullName>
    </submittedName>
</protein>
<comment type="caution">
    <text evidence="2">The sequence shown here is derived from an EMBL/GenBank/DDBJ whole genome shotgun (WGS) entry which is preliminary data.</text>
</comment>
<organism evidence="2 3">
    <name type="scientific">Streptomyces caatingaensis</name>
    <dbReference type="NCBI Taxonomy" id="1678637"/>
    <lineage>
        <taxon>Bacteria</taxon>
        <taxon>Bacillati</taxon>
        <taxon>Actinomycetota</taxon>
        <taxon>Actinomycetes</taxon>
        <taxon>Kitasatosporales</taxon>
        <taxon>Streptomycetaceae</taxon>
        <taxon>Streptomyces</taxon>
    </lineage>
</organism>
<accession>A0A0K9XBP9</accession>
<proteinExistence type="predicted"/>
<evidence type="ECO:0000256" key="1">
    <source>
        <dbReference type="SAM" id="MobiDB-lite"/>
    </source>
</evidence>
<dbReference type="Proteomes" id="UP000037288">
    <property type="component" value="Unassembled WGS sequence"/>
</dbReference>
<dbReference type="AlphaFoldDB" id="A0A0K9XBP9"/>
<name>A0A0K9XBP9_9ACTN</name>
<evidence type="ECO:0000313" key="2">
    <source>
        <dbReference type="EMBL" id="KNB50633.1"/>
    </source>
</evidence>
<dbReference type="RefSeq" id="WP_049718034.1">
    <property type="nucleotide sequence ID" value="NZ_LFXA01000014.1"/>
</dbReference>
<feature type="region of interest" description="Disordered" evidence="1">
    <location>
        <begin position="76"/>
        <end position="139"/>
    </location>
</feature>
<gene>
    <name evidence="2" type="ORF">AC230_22175</name>
</gene>
<keyword evidence="3" id="KW-1185">Reference proteome</keyword>
<reference evidence="3" key="1">
    <citation type="submission" date="2015-07" db="EMBL/GenBank/DDBJ databases">
        <title>Draft genome sequence of Streptomyces sp. CMAA 1322, a bacterium isolated from Caatinga biome, from dry forest semiarid of Brazil.</title>
        <authorList>
            <person name="Santos S.N."/>
            <person name="Gacesa R."/>
            <person name="Taketani R.G."/>
            <person name="Long P.F."/>
            <person name="Melo I.S."/>
        </authorList>
    </citation>
    <scope>NUCLEOTIDE SEQUENCE [LARGE SCALE GENOMIC DNA]</scope>
    <source>
        <strain evidence="3">CMAA 1322</strain>
    </source>
</reference>